<dbReference type="FunFam" id="1.10.287.280:FF:000001">
    <property type="entry name" value="DNA-directed RNA polymerase"/>
    <property type="match status" value="1"/>
</dbReference>
<evidence type="ECO:0000259" key="12">
    <source>
        <dbReference type="SMART" id="SM01311"/>
    </source>
</evidence>
<evidence type="ECO:0000256" key="3">
    <source>
        <dbReference type="ARBA" id="ARBA00022478"/>
    </source>
</evidence>
<evidence type="ECO:0000256" key="9">
    <source>
        <dbReference type="PROSITE-ProRule" id="PRU00708"/>
    </source>
</evidence>
<dbReference type="AlphaFoldDB" id="A0AAV4PE44"/>
<keyword evidence="14" id="KW-1185">Reference proteome</keyword>
<comment type="catalytic activity">
    <reaction evidence="8 10">
        <text>RNA(n) + a ribonucleoside 5'-triphosphate = RNA(n+1) + diphosphate</text>
        <dbReference type="Rhea" id="RHEA:21248"/>
        <dbReference type="Rhea" id="RHEA-COMP:14527"/>
        <dbReference type="Rhea" id="RHEA-COMP:17342"/>
        <dbReference type="ChEBI" id="CHEBI:33019"/>
        <dbReference type="ChEBI" id="CHEBI:61557"/>
        <dbReference type="ChEBI" id="CHEBI:140395"/>
        <dbReference type="EC" id="2.7.7.6"/>
    </reaction>
</comment>
<dbReference type="InterPro" id="IPR011990">
    <property type="entry name" value="TPR-like_helical_dom_sf"/>
</dbReference>
<dbReference type="GO" id="GO:0003899">
    <property type="term" value="F:DNA-directed RNA polymerase activity"/>
    <property type="evidence" value="ECO:0007669"/>
    <property type="project" value="UniProtKB-EC"/>
</dbReference>
<comment type="function">
    <text evidence="10">DNA-dependent RNA polymerase catalyzes the transcription of DNA into RNA using the four ribonucleoside triphosphates as substrates.</text>
</comment>
<dbReference type="InterPro" id="IPR043502">
    <property type="entry name" value="DNA/RNA_pol_sf"/>
</dbReference>
<evidence type="ECO:0000256" key="11">
    <source>
        <dbReference type="SAM" id="MobiDB-lite"/>
    </source>
</evidence>
<evidence type="ECO:0000256" key="10">
    <source>
        <dbReference type="RuleBase" id="RU003805"/>
    </source>
</evidence>
<comment type="similarity">
    <text evidence="1 10">Belongs to the phage and mitochondrial RNA polymerase family.</text>
</comment>
<dbReference type="GO" id="GO:0001018">
    <property type="term" value="F:mitochondrial promoter sequence-specific DNA binding"/>
    <property type="evidence" value="ECO:0007669"/>
    <property type="project" value="TreeGrafter"/>
</dbReference>
<dbReference type="Proteomes" id="UP001054837">
    <property type="component" value="Unassembled WGS sequence"/>
</dbReference>
<dbReference type="InterPro" id="IPR046950">
    <property type="entry name" value="DNA-dir_Rpol_C_phage-type"/>
</dbReference>
<dbReference type="Pfam" id="PF14700">
    <property type="entry name" value="RPOL_N"/>
    <property type="match status" value="1"/>
</dbReference>
<dbReference type="SUPFAM" id="SSF56672">
    <property type="entry name" value="DNA/RNA polymerases"/>
    <property type="match status" value="1"/>
</dbReference>
<name>A0AAV4PE44_9ARAC</name>
<evidence type="ECO:0000313" key="13">
    <source>
        <dbReference type="EMBL" id="GIX93357.1"/>
    </source>
</evidence>
<keyword evidence="7 10" id="KW-0804">Transcription</keyword>
<dbReference type="InterPro" id="IPR002092">
    <property type="entry name" value="DNA-dir_Rpol_phage-type"/>
</dbReference>
<dbReference type="GO" id="GO:0034245">
    <property type="term" value="C:mitochondrial DNA-directed RNA polymerase complex"/>
    <property type="evidence" value="ECO:0007669"/>
    <property type="project" value="TreeGrafter"/>
</dbReference>
<keyword evidence="3 10" id="KW-0240">DNA-directed RNA polymerase</keyword>
<dbReference type="PROSITE" id="PS00489">
    <property type="entry name" value="RNA_POL_PHAGE_2"/>
    <property type="match status" value="1"/>
</dbReference>
<dbReference type="EMBL" id="BPLQ01002493">
    <property type="protein sequence ID" value="GIX93357.1"/>
    <property type="molecule type" value="Genomic_DNA"/>
</dbReference>
<dbReference type="Pfam" id="PF00940">
    <property type="entry name" value="RNA_pol"/>
    <property type="match status" value="1"/>
</dbReference>
<dbReference type="Gene3D" id="1.25.40.10">
    <property type="entry name" value="Tetratricopeptide repeat domain"/>
    <property type="match status" value="1"/>
</dbReference>
<organism evidence="13 14">
    <name type="scientific">Caerostris darwini</name>
    <dbReference type="NCBI Taxonomy" id="1538125"/>
    <lineage>
        <taxon>Eukaryota</taxon>
        <taxon>Metazoa</taxon>
        <taxon>Ecdysozoa</taxon>
        <taxon>Arthropoda</taxon>
        <taxon>Chelicerata</taxon>
        <taxon>Arachnida</taxon>
        <taxon>Araneae</taxon>
        <taxon>Araneomorphae</taxon>
        <taxon>Entelegynae</taxon>
        <taxon>Araneoidea</taxon>
        <taxon>Araneidae</taxon>
        <taxon>Caerostris</taxon>
    </lineage>
</organism>
<feature type="region of interest" description="Disordered" evidence="11">
    <location>
        <begin position="143"/>
        <end position="168"/>
    </location>
</feature>
<evidence type="ECO:0000256" key="1">
    <source>
        <dbReference type="ARBA" id="ARBA00009493"/>
    </source>
</evidence>
<dbReference type="InterPro" id="IPR029262">
    <property type="entry name" value="RPOL_N"/>
</dbReference>
<gene>
    <name evidence="13" type="primary">Polrmt</name>
    <name evidence="13" type="ORF">CDAR_475551</name>
</gene>
<feature type="domain" description="DNA-directed RNA polymerase N-terminal" evidence="12">
    <location>
        <begin position="370"/>
        <end position="691"/>
    </location>
</feature>
<evidence type="ECO:0000256" key="7">
    <source>
        <dbReference type="ARBA" id="ARBA00023163"/>
    </source>
</evidence>
<keyword evidence="5 10" id="KW-0548">Nucleotidyltransferase</keyword>
<evidence type="ECO:0000313" key="14">
    <source>
        <dbReference type="Proteomes" id="UP001054837"/>
    </source>
</evidence>
<dbReference type="NCBIfam" id="TIGR00756">
    <property type="entry name" value="PPR"/>
    <property type="match status" value="1"/>
</dbReference>
<dbReference type="SMART" id="SM01311">
    <property type="entry name" value="RPOL_N"/>
    <property type="match status" value="1"/>
</dbReference>
<dbReference type="Gene3D" id="1.10.1320.10">
    <property type="entry name" value="DNA-directed RNA polymerase, N-terminal domain"/>
    <property type="match status" value="1"/>
</dbReference>
<keyword evidence="6" id="KW-0809">Transit peptide</keyword>
<dbReference type="PANTHER" id="PTHR10102:SF0">
    <property type="entry name" value="DNA-DIRECTED RNA POLYMERASE, MITOCHONDRIAL"/>
    <property type="match status" value="1"/>
</dbReference>
<evidence type="ECO:0000256" key="4">
    <source>
        <dbReference type="ARBA" id="ARBA00022679"/>
    </source>
</evidence>
<feature type="compositionally biased region" description="Basic and acidic residues" evidence="11">
    <location>
        <begin position="149"/>
        <end position="160"/>
    </location>
</feature>
<comment type="caution">
    <text evidence="13">The sequence shown here is derived from an EMBL/GenBank/DDBJ whole genome shotgun (WGS) entry which is preliminary data.</text>
</comment>
<reference evidence="13 14" key="1">
    <citation type="submission" date="2021-06" db="EMBL/GenBank/DDBJ databases">
        <title>Caerostris darwini draft genome.</title>
        <authorList>
            <person name="Kono N."/>
            <person name="Arakawa K."/>
        </authorList>
    </citation>
    <scope>NUCLEOTIDE SEQUENCE [LARGE SCALE GENOMIC DNA]</scope>
</reference>
<dbReference type="InterPro" id="IPR037159">
    <property type="entry name" value="RNA_POL_N_sf"/>
</dbReference>
<evidence type="ECO:0000256" key="2">
    <source>
        <dbReference type="ARBA" id="ARBA00012418"/>
    </source>
</evidence>
<dbReference type="EC" id="2.7.7.6" evidence="2 10"/>
<protein>
    <recommendedName>
        <fullName evidence="2 10">DNA-directed RNA polymerase</fullName>
        <ecNumber evidence="2 10">2.7.7.6</ecNumber>
    </recommendedName>
</protein>
<dbReference type="Gene3D" id="1.10.287.280">
    <property type="match status" value="1"/>
</dbReference>
<evidence type="ECO:0000256" key="5">
    <source>
        <dbReference type="ARBA" id="ARBA00022695"/>
    </source>
</evidence>
<evidence type="ECO:0000256" key="8">
    <source>
        <dbReference type="ARBA" id="ARBA00048552"/>
    </source>
</evidence>
<dbReference type="GO" id="GO:0071897">
    <property type="term" value="P:DNA biosynthetic process"/>
    <property type="evidence" value="ECO:0007669"/>
    <property type="project" value="UniProtKB-ARBA"/>
</dbReference>
<sequence>MKSLYDSKATIKFCYFKSWKCCRYRYKFCGNVEKKAQFSTAQKTKIALEPEISKKKNKVEFKKEYKELFKLLEARECSLVNKTILDRTKVCENVSDRTKNFKISENFTDLCNKENISQSELLEKPKNHEITEGIYTVKFTKPKKKKAKKDSPDSNEENAKKLKSKKKKLSLKQENIKQVTKYSYDVHALKSYVEISINANEVEKTQIYLRKKMMSLKKKYKIETLGVDLYNLLISGWAKKGRLDKIKEVFSFMEEDQVSPNLQSYVGYLEGISNCKLKDINQMQQVIMDMKKKNLCPEDILKKCVFKGDQREKVIEVLGFVGIDVFSDPIEIGDAYSCQLLQKLNVKSFGRGESFPNFGFQEKDIDSISSSQLEMESRFHLRIKSVDAVNKVCGTIQKSRAYLEKCENVWREEFTKSINKFKIEEKGSHAQNFYREDSIYPYISVIDTNILVNLMLQQVKALAEMGEFYNPNEKFIFKELGIKIMNHYFIWLNKTNKITDKVLLIYKEYLQYFLDKKLLAKYTPREYWEYLKQQNSKGPTIDIAFTPWPHGVLVKIGSKLYSIMLQKVTFDENQVKKKKSNKSFLTPGFYLHCESGFIDGEFRLSRNIGTHSLLCKLYRDAKLDYLEFDATLIPMLSPPKPWVKYDSGGFLIASTPFIRFNENAIHLNAFYSQVPPKNINPCFDSLNSLSICPWTINKPVLDLIIDVFRKGGEEILDVPLNPNTLPPAPKVLSSMTQQERIIARGKKQEIRKKKCEASSLWYDCLYKLSIANHFRDEVFWFPHNLDFRGRTYPTPPHFNHLGSDLIRSILLFAEGQPLGKNGLDWLKIQLINLTGLKKRDPHSVRLEFANEMIPEIFDSADRPFEGNQWWKKSDKPWQTLSCCMELANALRHPNPEEYVSHLPVHQDGSCNGLQHYAALGRDELGAKEVNLHPSSAPQDVYSGVSLLVERERQKDADEGVEIAQALKGFITRKVVKQTVMTYVYGVTKYGATQQILKQIKDIPEFPKKYHQQASHYIMHKIFQSIKEMFTATQEIQDWLTDCAEHITRVSGEPLEWVTPLGLPVIQPYKKKTVITSNYKYNTDFGSKSLVTYSSYFEPYQSPNIRRQKNGSAPNFIHSLDACHMMLTSLFCQRKGITFVSVHDCYWTHASHVEIMNKICREQFISLHKEPILEDLSAFFLDKYAQVVDMHVQGKKSKPLAAEKKLRDILGTVPKKGTFNLEKVLESEYFFS</sequence>
<accession>A0AAV4PE44</accession>
<proteinExistence type="inferred from homology"/>
<dbReference type="InterPro" id="IPR002885">
    <property type="entry name" value="PPR_rpt"/>
</dbReference>
<dbReference type="Gene3D" id="1.10.150.20">
    <property type="entry name" value="5' to 3' exonuclease, C-terminal subdomain"/>
    <property type="match status" value="1"/>
</dbReference>
<feature type="repeat" description="PPR" evidence="9">
    <location>
        <begin position="226"/>
        <end position="260"/>
    </location>
</feature>
<evidence type="ECO:0000256" key="6">
    <source>
        <dbReference type="ARBA" id="ARBA00022946"/>
    </source>
</evidence>
<dbReference type="PANTHER" id="PTHR10102">
    <property type="entry name" value="DNA-DIRECTED RNA POLYMERASE, MITOCHONDRIAL"/>
    <property type="match status" value="1"/>
</dbReference>
<dbReference type="PROSITE" id="PS51375">
    <property type="entry name" value="PPR"/>
    <property type="match status" value="1"/>
</dbReference>
<dbReference type="GO" id="GO:0006390">
    <property type="term" value="P:mitochondrial transcription"/>
    <property type="evidence" value="ECO:0007669"/>
    <property type="project" value="TreeGrafter"/>
</dbReference>
<dbReference type="PROSITE" id="PS00900">
    <property type="entry name" value="RNA_POL_PHAGE_1"/>
    <property type="match status" value="1"/>
</dbReference>
<keyword evidence="4 10" id="KW-0808">Transferase</keyword>